<proteinExistence type="predicted"/>
<protein>
    <submittedName>
        <fullName evidence="2">Uncharacterized protein</fullName>
    </submittedName>
</protein>
<feature type="non-terminal residue" evidence="2">
    <location>
        <position position="1"/>
    </location>
</feature>
<organism evidence="2">
    <name type="scientific">uncultured Gemmatimonadaceae bacterium</name>
    <dbReference type="NCBI Taxonomy" id="246130"/>
    <lineage>
        <taxon>Bacteria</taxon>
        <taxon>Pseudomonadati</taxon>
        <taxon>Gemmatimonadota</taxon>
        <taxon>Gemmatimonadia</taxon>
        <taxon>Gemmatimonadales</taxon>
        <taxon>Gemmatimonadaceae</taxon>
        <taxon>environmental samples</taxon>
    </lineage>
</organism>
<reference evidence="2" key="1">
    <citation type="submission" date="2020-02" db="EMBL/GenBank/DDBJ databases">
        <authorList>
            <person name="Meier V. D."/>
        </authorList>
    </citation>
    <scope>NUCLEOTIDE SEQUENCE</scope>
    <source>
        <strain evidence="2">AVDCRST_MAG40</strain>
    </source>
</reference>
<gene>
    <name evidence="2" type="ORF">AVDCRST_MAG40-2987</name>
</gene>
<feature type="region of interest" description="Disordered" evidence="1">
    <location>
        <begin position="1"/>
        <end position="25"/>
    </location>
</feature>
<dbReference type="EMBL" id="CADCTX010000818">
    <property type="protein sequence ID" value="CAA9352682.1"/>
    <property type="molecule type" value="Genomic_DNA"/>
</dbReference>
<name>A0A6J4M975_9BACT</name>
<dbReference type="AlphaFoldDB" id="A0A6J4M975"/>
<sequence>CRRTPSSAAERGVAGGKMPRARGVRQAETVTLRPLGRLQRFV</sequence>
<feature type="non-terminal residue" evidence="2">
    <location>
        <position position="42"/>
    </location>
</feature>
<evidence type="ECO:0000256" key="1">
    <source>
        <dbReference type="SAM" id="MobiDB-lite"/>
    </source>
</evidence>
<accession>A0A6J4M975</accession>
<evidence type="ECO:0000313" key="2">
    <source>
        <dbReference type="EMBL" id="CAA9352682.1"/>
    </source>
</evidence>